<reference evidence="2 3" key="1">
    <citation type="journal article" date="2018" name="New Phytol.">
        <title>Phylogenomics of Endogonaceae and evolution of mycorrhizas within Mucoromycota.</title>
        <authorList>
            <person name="Chang Y."/>
            <person name="Desiro A."/>
            <person name="Na H."/>
            <person name="Sandor L."/>
            <person name="Lipzen A."/>
            <person name="Clum A."/>
            <person name="Barry K."/>
            <person name="Grigoriev I.V."/>
            <person name="Martin F.M."/>
            <person name="Stajich J.E."/>
            <person name="Smith M.E."/>
            <person name="Bonito G."/>
            <person name="Spatafora J.W."/>
        </authorList>
    </citation>
    <scope>NUCLEOTIDE SEQUENCE [LARGE SCALE GENOMIC DNA]</scope>
    <source>
        <strain evidence="2 3">AD002</strain>
    </source>
</reference>
<accession>A0A433Q772</accession>
<dbReference type="InterPro" id="IPR006896">
    <property type="entry name" value="Sec23/24_trunk_dom"/>
</dbReference>
<name>A0A433Q772_9FUNG</name>
<gene>
    <name evidence="2" type="ORF">BC938DRAFT_471858</name>
</gene>
<dbReference type="SUPFAM" id="SSF53300">
    <property type="entry name" value="vWA-like"/>
    <property type="match status" value="1"/>
</dbReference>
<dbReference type="Gene3D" id="3.40.50.410">
    <property type="entry name" value="von Willebrand factor, type A domain"/>
    <property type="match status" value="1"/>
</dbReference>
<evidence type="ECO:0000313" key="2">
    <source>
        <dbReference type="EMBL" id="RUS25634.1"/>
    </source>
</evidence>
<dbReference type="GO" id="GO:0030127">
    <property type="term" value="C:COPII vesicle coat"/>
    <property type="evidence" value="ECO:0007669"/>
    <property type="project" value="InterPro"/>
</dbReference>
<evidence type="ECO:0000259" key="1">
    <source>
        <dbReference type="Pfam" id="PF04811"/>
    </source>
</evidence>
<dbReference type="Pfam" id="PF04811">
    <property type="entry name" value="Sec23_trunk"/>
    <property type="match status" value="1"/>
</dbReference>
<dbReference type="PANTHER" id="PTHR13803">
    <property type="entry name" value="SEC24-RELATED PROTEIN"/>
    <property type="match status" value="1"/>
</dbReference>
<keyword evidence="3" id="KW-1185">Reference proteome</keyword>
<comment type="caution">
    <text evidence="2">The sequence shown here is derived from an EMBL/GenBank/DDBJ whole genome shotgun (WGS) entry which is preliminary data.</text>
</comment>
<sequence>MWVEEPFVCVLGGAMSSFPGFYIDTYVDFVSPCLHDRQSPIGGKIVVCQSSLPNVGVGVLKLREDVKLLGTPKESTLLSASSPFYKTFAVDCSRSQVSVDMFLFGSQYSDFATMSVYHLVYSFRA</sequence>
<dbReference type="InterPro" id="IPR050550">
    <property type="entry name" value="SEC23_SEC24_subfamily"/>
</dbReference>
<organism evidence="2 3">
    <name type="scientific">Jimgerdemannia flammicorona</name>
    <dbReference type="NCBI Taxonomy" id="994334"/>
    <lineage>
        <taxon>Eukaryota</taxon>
        <taxon>Fungi</taxon>
        <taxon>Fungi incertae sedis</taxon>
        <taxon>Mucoromycota</taxon>
        <taxon>Mucoromycotina</taxon>
        <taxon>Endogonomycetes</taxon>
        <taxon>Endogonales</taxon>
        <taxon>Endogonaceae</taxon>
        <taxon>Jimgerdemannia</taxon>
    </lineage>
</organism>
<dbReference type="Proteomes" id="UP000274822">
    <property type="component" value="Unassembled WGS sequence"/>
</dbReference>
<dbReference type="EMBL" id="RBNJ01012457">
    <property type="protein sequence ID" value="RUS25634.1"/>
    <property type="molecule type" value="Genomic_DNA"/>
</dbReference>
<dbReference type="GO" id="GO:0070971">
    <property type="term" value="C:endoplasmic reticulum exit site"/>
    <property type="evidence" value="ECO:0007669"/>
    <property type="project" value="TreeGrafter"/>
</dbReference>
<proteinExistence type="predicted"/>
<dbReference type="GO" id="GO:0000149">
    <property type="term" value="F:SNARE binding"/>
    <property type="evidence" value="ECO:0007669"/>
    <property type="project" value="TreeGrafter"/>
</dbReference>
<dbReference type="AlphaFoldDB" id="A0A433Q772"/>
<dbReference type="InterPro" id="IPR036465">
    <property type="entry name" value="vWFA_dom_sf"/>
</dbReference>
<dbReference type="GO" id="GO:0006886">
    <property type="term" value="P:intracellular protein transport"/>
    <property type="evidence" value="ECO:0007669"/>
    <property type="project" value="InterPro"/>
</dbReference>
<dbReference type="PANTHER" id="PTHR13803:SF39">
    <property type="entry name" value="SECRETORY 24AB, ISOFORM A"/>
    <property type="match status" value="1"/>
</dbReference>
<dbReference type="GO" id="GO:0090110">
    <property type="term" value="P:COPII-coated vesicle cargo loading"/>
    <property type="evidence" value="ECO:0007669"/>
    <property type="project" value="TreeGrafter"/>
</dbReference>
<dbReference type="GO" id="GO:0008270">
    <property type="term" value="F:zinc ion binding"/>
    <property type="evidence" value="ECO:0007669"/>
    <property type="project" value="TreeGrafter"/>
</dbReference>
<evidence type="ECO:0000313" key="3">
    <source>
        <dbReference type="Proteomes" id="UP000274822"/>
    </source>
</evidence>
<protein>
    <recommendedName>
        <fullName evidence="1">Sec23/Sec24 trunk domain-containing protein</fullName>
    </recommendedName>
</protein>
<feature type="domain" description="Sec23/Sec24 trunk" evidence="1">
    <location>
        <begin position="40"/>
        <end position="116"/>
    </location>
</feature>